<reference evidence="1" key="1">
    <citation type="journal article" date="2020" name="mSystems">
        <title>Genome- and Community-Level Interaction Insights into Carbon Utilization and Element Cycling Functions of Hydrothermarchaeota in Hydrothermal Sediment.</title>
        <authorList>
            <person name="Zhou Z."/>
            <person name="Liu Y."/>
            <person name="Xu W."/>
            <person name="Pan J."/>
            <person name="Luo Z.H."/>
            <person name="Li M."/>
        </authorList>
    </citation>
    <scope>NUCLEOTIDE SEQUENCE [LARGE SCALE GENOMIC DNA]</scope>
    <source>
        <strain evidence="1">HyVt-237</strain>
    </source>
</reference>
<evidence type="ECO:0000313" key="1">
    <source>
        <dbReference type="EMBL" id="HDM90528.1"/>
    </source>
</evidence>
<sequence length="93" mass="10327">MIKENSPLFPESFPMDGIYEVSDGSEVEGEVDECVGELTQGVREDKNKHRWVFSEQRGALCEVADIFEEIEGEEMAKAGAEVQECTWGAAQVV</sequence>
<protein>
    <submittedName>
        <fullName evidence="1">Uncharacterized protein</fullName>
    </submittedName>
</protein>
<gene>
    <name evidence="1" type="ORF">ENG67_04900</name>
</gene>
<dbReference type="EMBL" id="DRBW01000185">
    <property type="protein sequence ID" value="HDM90528.1"/>
    <property type="molecule type" value="Genomic_DNA"/>
</dbReference>
<name>A0A7C1BGC3_UNCW3</name>
<dbReference type="AlphaFoldDB" id="A0A7C1BGC3"/>
<accession>A0A7C1BGC3</accession>
<proteinExistence type="predicted"/>
<dbReference type="Proteomes" id="UP000885931">
    <property type="component" value="Unassembled WGS sequence"/>
</dbReference>
<comment type="caution">
    <text evidence="1">The sequence shown here is derived from an EMBL/GenBank/DDBJ whole genome shotgun (WGS) entry which is preliminary data.</text>
</comment>
<organism evidence="1">
    <name type="scientific">candidate division WOR-3 bacterium</name>
    <dbReference type="NCBI Taxonomy" id="2052148"/>
    <lineage>
        <taxon>Bacteria</taxon>
        <taxon>Bacteria division WOR-3</taxon>
    </lineage>
</organism>